<evidence type="ECO:0000256" key="2">
    <source>
        <dbReference type="ARBA" id="ARBA00022729"/>
    </source>
</evidence>
<evidence type="ECO:0000313" key="5">
    <source>
        <dbReference type="EMBL" id="MST83476.1"/>
    </source>
</evidence>
<dbReference type="SUPFAM" id="SSF111384">
    <property type="entry name" value="OmpH-like"/>
    <property type="match status" value="1"/>
</dbReference>
<feature type="coiled-coil region" evidence="3">
    <location>
        <begin position="59"/>
        <end position="130"/>
    </location>
</feature>
<dbReference type="GO" id="GO:0051082">
    <property type="term" value="F:unfolded protein binding"/>
    <property type="evidence" value="ECO:0007669"/>
    <property type="project" value="InterPro"/>
</dbReference>
<accession>A0A7K0KC22</accession>
<dbReference type="Pfam" id="PF03938">
    <property type="entry name" value="OmpH"/>
    <property type="match status" value="1"/>
</dbReference>
<dbReference type="GO" id="GO:0005829">
    <property type="term" value="C:cytosol"/>
    <property type="evidence" value="ECO:0007669"/>
    <property type="project" value="TreeGrafter"/>
</dbReference>
<keyword evidence="3" id="KW-0175">Coiled coil</keyword>
<feature type="signal peptide" evidence="4">
    <location>
        <begin position="1"/>
        <end position="19"/>
    </location>
</feature>
<keyword evidence="6" id="KW-1185">Reference proteome</keyword>
<proteinExistence type="inferred from homology"/>
<evidence type="ECO:0000256" key="3">
    <source>
        <dbReference type="SAM" id="Coils"/>
    </source>
</evidence>
<dbReference type="EMBL" id="VUNG01000003">
    <property type="protein sequence ID" value="MST83476.1"/>
    <property type="molecule type" value="Genomic_DNA"/>
</dbReference>
<dbReference type="Proteomes" id="UP000438914">
    <property type="component" value="Unassembled WGS sequence"/>
</dbReference>
<name>A0A7K0KC22_9BACT</name>
<dbReference type="GO" id="GO:0050821">
    <property type="term" value="P:protein stabilization"/>
    <property type="evidence" value="ECO:0007669"/>
    <property type="project" value="TreeGrafter"/>
</dbReference>
<gene>
    <name evidence="5" type="ORF">FYJ73_02050</name>
</gene>
<dbReference type="SMART" id="SM00935">
    <property type="entry name" value="OmpH"/>
    <property type="match status" value="1"/>
</dbReference>
<comment type="similarity">
    <text evidence="1">Belongs to the Skp family.</text>
</comment>
<organism evidence="5 6">
    <name type="scientific">Hallella mizrahii</name>
    <dbReference type="NCBI Taxonomy" id="2606637"/>
    <lineage>
        <taxon>Bacteria</taxon>
        <taxon>Pseudomonadati</taxon>
        <taxon>Bacteroidota</taxon>
        <taxon>Bacteroidia</taxon>
        <taxon>Bacteroidales</taxon>
        <taxon>Prevotellaceae</taxon>
        <taxon>Hallella</taxon>
    </lineage>
</organism>
<dbReference type="InterPro" id="IPR024930">
    <property type="entry name" value="Skp_dom_sf"/>
</dbReference>
<keyword evidence="2 4" id="KW-0732">Signal</keyword>
<dbReference type="PANTHER" id="PTHR35089:SF1">
    <property type="entry name" value="CHAPERONE PROTEIN SKP"/>
    <property type="match status" value="1"/>
</dbReference>
<evidence type="ECO:0000313" key="6">
    <source>
        <dbReference type="Proteomes" id="UP000438914"/>
    </source>
</evidence>
<protein>
    <submittedName>
        <fullName evidence="5">OmpH family outer membrane protein</fullName>
    </submittedName>
</protein>
<sequence length="187" mass="20655">MRHLFVSAFFLFLGSPLFAQSTVSSTVSSTATVPSQQAAPSFHYGFLSCQSALEAMPGYADARRSLADLKAKYDAEMKRVEDEFNAKYEAFLDGQSTFAPSIREKRQAELQELMEKNQAFKDQAKQYLKNAEQDAYQPLREKLAAAIQRVGHAKGLAFVLNTDNGTLPFVNPEMGTDITADVLSAVK</sequence>
<comment type="caution">
    <text evidence="5">The sequence shown here is derived from an EMBL/GenBank/DDBJ whole genome shotgun (WGS) entry which is preliminary data.</text>
</comment>
<evidence type="ECO:0000256" key="4">
    <source>
        <dbReference type="SAM" id="SignalP"/>
    </source>
</evidence>
<dbReference type="InterPro" id="IPR005632">
    <property type="entry name" value="Chaperone_Skp"/>
</dbReference>
<dbReference type="Gene3D" id="3.30.910.20">
    <property type="entry name" value="Skp domain"/>
    <property type="match status" value="1"/>
</dbReference>
<dbReference type="AlphaFoldDB" id="A0A7K0KC22"/>
<evidence type="ECO:0000256" key="1">
    <source>
        <dbReference type="ARBA" id="ARBA00009091"/>
    </source>
</evidence>
<feature type="chain" id="PRO_5029845158" evidence="4">
    <location>
        <begin position="20"/>
        <end position="187"/>
    </location>
</feature>
<reference evidence="5 6" key="1">
    <citation type="submission" date="2019-08" db="EMBL/GenBank/DDBJ databases">
        <title>In-depth cultivation of the pig gut microbiome towards novel bacterial diversity and tailored functional studies.</title>
        <authorList>
            <person name="Wylensek D."/>
            <person name="Hitch T.C.A."/>
            <person name="Clavel T."/>
        </authorList>
    </citation>
    <scope>NUCLEOTIDE SEQUENCE [LARGE SCALE GENOMIC DNA]</scope>
    <source>
        <strain evidence="5 6">LKV-178-WT-2A</strain>
    </source>
</reference>
<dbReference type="PANTHER" id="PTHR35089">
    <property type="entry name" value="CHAPERONE PROTEIN SKP"/>
    <property type="match status" value="1"/>
</dbReference>
<dbReference type="RefSeq" id="WP_154533048.1">
    <property type="nucleotide sequence ID" value="NZ_VUNG01000003.1"/>
</dbReference>